<protein>
    <submittedName>
        <fullName evidence="2">Ribonucleoside-diphosphate reductase class Ib glutaredoxin subunit</fullName>
    </submittedName>
</protein>
<evidence type="ECO:0000259" key="1">
    <source>
        <dbReference type="Pfam" id="PF00462"/>
    </source>
</evidence>
<reference evidence="2 3" key="1">
    <citation type="submission" date="2019-03" db="EMBL/GenBank/DDBJ databases">
        <title>Genomic analyses of the natural microbiome of Caenorhabditis elegans.</title>
        <authorList>
            <person name="Samuel B."/>
        </authorList>
    </citation>
    <scope>NUCLEOTIDE SEQUENCE [LARGE SCALE GENOMIC DNA]</scope>
    <source>
        <strain evidence="2 3">JUb18</strain>
    </source>
</reference>
<keyword evidence="3" id="KW-1185">Reference proteome</keyword>
<dbReference type="InterPro" id="IPR051548">
    <property type="entry name" value="Grx-like_ET"/>
</dbReference>
<dbReference type="InterPro" id="IPR036249">
    <property type="entry name" value="Thioredoxin-like_sf"/>
</dbReference>
<evidence type="ECO:0000313" key="2">
    <source>
        <dbReference type="EMBL" id="TDP89523.1"/>
    </source>
</evidence>
<dbReference type="RefSeq" id="WP_133617775.1">
    <property type="nucleotide sequence ID" value="NZ_SNYA01000009.1"/>
</dbReference>
<accession>A0A4R6RRR9</accession>
<dbReference type="Gene3D" id="3.40.30.10">
    <property type="entry name" value="Glutaredoxin"/>
    <property type="match status" value="1"/>
</dbReference>
<dbReference type="PANTHER" id="PTHR34386:SF1">
    <property type="entry name" value="GLUTAREDOXIN-LIKE PROTEIN NRDH"/>
    <property type="match status" value="1"/>
</dbReference>
<dbReference type="Proteomes" id="UP000295601">
    <property type="component" value="Unassembled WGS sequence"/>
</dbReference>
<name>A0A4R6RRR9_9MICO</name>
<dbReference type="GO" id="GO:0009055">
    <property type="term" value="F:electron transfer activity"/>
    <property type="evidence" value="ECO:0007669"/>
    <property type="project" value="TreeGrafter"/>
</dbReference>
<comment type="caution">
    <text evidence="2">The sequence shown here is derived from an EMBL/GenBank/DDBJ whole genome shotgun (WGS) entry which is preliminary data.</text>
</comment>
<dbReference type="OrthoDB" id="8545217at2"/>
<organism evidence="2 3">
    <name type="scientific">Leucobacter luti</name>
    <dbReference type="NCBI Taxonomy" id="340320"/>
    <lineage>
        <taxon>Bacteria</taxon>
        <taxon>Bacillati</taxon>
        <taxon>Actinomycetota</taxon>
        <taxon>Actinomycetes</taxon>
        <taxon>Micrococcales</taxon>
        <taxon>Microbacteriaceae</taxon>
        <taxon>Leucobacter</taxon>
    </lineage>
</organism>
<dbReference type="EMBL" id="SNYA01000009">
    <property type="protein sequence ID" value="TDP89523.1"/>
    <property type="molecule type" value="Genomic_DNA"/>
</dbReference>
<feature type="domain" description="Glutaredoxin" evidence="1">
    <location>
        <begin position="5"/>
        <end position="63"/>
    </location>
</feature>
<dbReference type="SUPFAM" id="SSF52833">
    <property type="entry name" value="Thioredoxin-like"/>
    <property type="match status" value="1"/>
</dbReference>
<dbReference type="PROSITE" id="PS51354">
    <property type="entry name" value="GLUTAREDOXIN_2"/>
    <property type="match status" value="1"/>
</dbReference>
<dbReference type="CDD" id="cd02976">
    <property type="entry name" value="NrdH"/>
    <property type="match status" value="1"/>
</dbReference>
<dbReference type="Pfam" id="PF00462">
    <property type="entry name" value="Glutaredoxin"/>
    <property type="match status" value="1"/>
</dbReference>
<proteinExistence type="predicted"/>
<dbReference type="GO" id="GO:0045454">
    <property type="term" value="P:cell redox homeostasis"/>
    <property type="evidence" value="ECO:0007669"/>
    <property type="project" value="TreeGrafter"/>
</dbReference>
<dbReference type="PANTHER" id="PTHR34386">
    <property type="entry name" value="GLUTAREDOXIN"/>
    <property type="match status" value="1"/>
</dbReference>
<dbReference type="AlphaFoldDB" id="A0A4R6RRR9"/>
<evidence type="ECO:0000313" key="3">
    <source>
        <dbReference type="Proteomes" id="UP000295601"/>
    </source>
</evidence>
<sequence>MATFTVYSTPRCQQCKATSRELESLNIPFDYIDITTDEASAKHARSLGYTGAPVVVAPNGEHWTGFRPDKIQEHAKELATV</sequence>
<gene>
    <name evidence="2" type="ORF">EDF62_3254</name>
</gene>
<dbReference type="InterPro" id="IPR002109">
    <property type="entry name" value="Glutaredoxin"/>
</dbReference>